<keyword evidence="1" id="KW-0378">Hydrolase</keyword>
<keyword evidence="4" id="KW-1185">Reference proteome</keyword>
<dbReference type="InterPro" id="IPR001375">
    <property type="entry name" value="Peptidase_S9_cat"/>
</dbReference>
<evidence type="ECO:0000256" key="1">
    <source>
        <dbReference type="ARBA" id="ARBA00022801"/>
    </source>
</evidence>
<protein>
    <recommendedName>
        <fullName evidence="2">Peptidase S9 prolyl oligopeptidase catalytic domain-containing protein</fullName>
    </recommendedName>
</protein>
<dbReference type="AlphaFoldDB" id="A0A1G9H7I8"/>
<dbReference type="Pfam" id="PF00326">
    <property type="entry name" value="Peptidase_S9"/>
    <property type="match status" value="1"/>
</dbReference>
<evidence type="ECO:0000313" key="4">
    <source>
        <dbReference type="Proteomes" id="UP000199476"/>
    </source>
</evidence>
<accession>A0A1G9H7I8</accession>
<dbReference type="STRING" id="321763.SAMN04488692_101123"/>
<name>A0A1G9H7I8_9FIRM</name>
<sequence>MASELKNPMVEMNKIEPGGIPALEFVPPQELLSGGMIYYHGWSSCKENQIFRASTMASHGWRVLVPDARNHGERGELNYDKQEIVAEHFFSVLINSVEEADFLLGHLEEKLGDSSPLAAAGHSMGGFTVSGILTADAGAKLASAVCVNGSGAWLKTVDMLLEEAARREGEEDSGDPEDFEVDVDKSGLEKHDPFHSSERLAGVPLLLLHGEDDSSVPLAAQRHFYEKALKVYRERGREKQLELEVYENLNHYYTTGMLARTISWLEERSQI</sequence>
<reference evidence="3 4" key="1">
    <citation type="submission" date="2016-10" db="EMBL/GenBank/DDBJ databases">
        <authorList>
            <person name="de Groot N.N."/>
        </authorList>
    </citation>
    <scope>NUCLEOTIDE SEQUENCE [LARGE SCALE GENOMIC DNA]</scope>
    <source>
        <strain evidence="3 4">SLAS-1</strain>
    </source>
</reference>
<dbReference type="PANTHER" id="PTHR22946:SF9">
    <property type="entry name" value="POLYKETIDE TRANSFERASE AF380"/>
    <property type="match status" value="1"/>
</dbReference>
<dbReference type="InterPro" id="IPR050261">
    <property type="entry name" value="FrsA_esterase"/>
</dbReference>
<dbReference type="SUPFAM" id="SSF53474">
    <property type="entry name" value="alpha/beta-Hydrolases"/>
    <property type="match status" value="1"/>
</dbReference>
<dbReference type="OrthoDB" id="31158at2"/>
<dbReference type="Gene3D" id="3.40.50.1820">
    <property type="entry name" value="alpha/beta hydrolase"/>
    <property type="match status" value="1"/>
</dbReference>
<proteinExistence type="predicted"/>
<dbReference type="RefSeq" id="WP_089757640.1">
    <property type="nucleotide sequence ID" value="NZ_FNGO01000001.1"/>
</dbReference>
<evidence type="ECO:0000313" key="3">
    <source>
        <dbReference type="EMBL" id="SDL08819.1"/>
    </source>
</evidence>
<dbReference type="EMBL" id="FNGO01000001">
    <property type="protein sequence ID" value="SDL08819.1"/>
    <property type="molecule type" value="Genomic_DNA"/>
</dbReference>
<evidence type="ECO:0000259" key="2">
    <source>
        <dbReference type="Pfam" id="PF00326"/>
    </source>
</evidence>
<dbReference type="GO" id="GO:0008236">
    <property type="term" value="F:serine-type peptidase activity"/>
    <property type="evidence" value="ECO:0007669"/>
    <property type="project" value="InterPro"/>
</dbReference>
<dbReference type="Proteomes" id="UP000199476">
    <property type="component" value="Unassembled WGS sequence"/>
</dbReference>
<dbReference type="InterPro" id="IPR029058">
    <property type="entry name" value="AB_hydrolase_fold"/>
</dbReference>
<feature type="domain" description="Peptidase S9 prolyl oligopeptidase catalytic" evidence="2">
    <location>
        <begin position="51"/>
        <end position="255"/>
    </location>
</feature>
<gene>
    <name evidence="3" type="ORF">SAMN04488692_101123</name>
</gene>
<organism evidence="3 4">
    <name type="scientific">Halarsenatibacter silvermanii</name>
    <dbReference type="NCBI Taxonomy" id="321763"/>
    <lineage>
        <taxon>Bacteria</taxon>
        <taxon>Bacillati</taxon>
        <taxon>Bacillota</taxon>
        <taxon>Clostridia</taxon>
        <taxon>Halanaerobiales</taxon>
        <taxon>Halarsenatibacteraceae</taxon>
        <taxon>Halarsenatibacter</taxon>
    </lineage>
</organism>
<dbReference type="GO" id="GO:0052689">
    <property type="term" value="F:carboxylic ester hydrolase activity"/>
    <property type="evidence" value="ECO:0007669"/>
    <property type="project" value="UniProtKB-ARBA"/>
</dbReference>
<dbReference type="PANTHER" id="PTHR22946">
    <property type="entry name" value="DIENELACTONE HYDROLASE DOMAIN-CONTAINING PROTEIN-RELATED"/>
    <property type="match status" value="1"/>
</dbReference>
<dbReference type="GO" id="GO:0006508">
    <property type="term" value="P:proteolysis"/>
    <property type="evidence" value="ECO:0007669"/>
    <property type="project" value="InterPro"/>
</dbReference>